<proteinExistence type="predicted"/>
<gene>
    <name evidence="1" type="ORF">DSO57_1022019</name>
</gene>
<dbReference type="Proteomes" id="UP001165960">
    <property type="component" value="Unassembled WGS sequence"/>
</dbReference>
<protein>
    <submittedName>
        <fullName evidence="1">Uncharacterized protein</fullName>
    </submittedName>
</protein>
<accession>A0ACC2TEG9</accession>
<evidence type="ECO:0000313" key="1">
    <source>
        <dbReference type="EMBL" id="KAJ9072927.1"/>
    </source>
</evidence>
<keyword evidence="2" id="KW-1185">Reference proteome</keyword>
<reference evidence="1" key="1">
    <citation type="submission" date="2022-04" db="EMBL/GenBank/DDBJ databases">
        <title>Genome of the entomopathogenic fungus Entomophthora muscae.</title>
        <authorList>
            <person name="Elya C."/>
            <person name="Lovett B.R."/>
            <person name="Lee E."/>
            <person name="Macias A.M."/>
            <person name="Hajek A.E."/>
            <person name="De Bivort B.L."/>
            <person name="Kasson M.T."/>
            <person name="De Fine Licht H.H."/>
            <person name="Stajich J.E."/>
        </authorList>
    </citation>
    <scope>NUCLEOTIDE SEQUENCE</scope>
    <source>
        <strain evidence="1">Berkeley</strain>
    </source>
</reference>
<comment type="caution">
    <text evidence="1">The sequence shown here is derived from an EMBL/GenBank/DDBJ whole genome shotgun (WGS) entry which is preliminary data.</text>
</comment>
<evidence type="ECO:0000313" key="2">
    <source>
        <dbReference type="Proteomes" id="UP001165960"/>
    </source>
</evidence>
<name>A0ACC2TEG9_9FUNG</name>
<dbReference type="EMBL" id="QTSX02002949">
    <property type="protein sequence ID" value="KAJ9072927.1"/>
    <property type="molecule type" value="Genomic_DNA"/>
</dbReference>
<organism evidence="1 2">
    <name type="scientific">Entomophthora muscae</name>
    <dbReference type="NCBI Taxonomy" id="34485"/>
    <lineage>
        <taxon>Eukaryota</taxon>
        <taxon>Fungi</taxon>
        <taxon>Fungi incertae sedis</taxon>
        <taxon>Zoopagomycota</taxon>
        <taxon>Entomophthoromycotina</taxon>
        <taxon>Entomophthoromycetes</taxon>
        <taxon>Entomophthorales</taxon>
        <taxon>Entomophthoraceae</taxon>
        <taxon>Entomophthora</taxon>
    </lineage>
</organism>
<sequence length="111" mass="12574">MIQNYFLDLGALHESPLDISNDMGHSDSNVELWALLPNQERCQFDLLIQHKLFLGFNLYMERATMPPPCGLVAFTYHILIALFSNKQYLTLTIPVLSIGLLSSPIQTLNSH</sequence>